<dbReference type="PIRSF" id="PIRSF000799">
    <property type="entry name" value="DNA_pol_eps_2"/>
    <property type="match status" value="1"/>
</dbReference>
<dbReference type="Proteomes" id="UP000193467">
    <property type="component" value="Unassembled WGS sequence"/>
</dbReference>
<feature type="domain" description="DNA polymerase alpha/delta/epsilon subunit B" evidence="8">
    <location>
        <begin position="319"/>
        <end position="527"/>
    </location>
</feature>
<reference evidence="9 10" key="1">
    <citation type="submission" date="2016-07" db="EMBL/GenBank/DDBJ databases">
        <title>Pervasive Adenine N6-methylation of Active Genes in Fungi.</title>
        <authorList>
            <consortium name="DOE Joint Genome Institute"/>
            <person name="Mondo S.J."/>
            <person name="Dannebaum R.O."/>
            <person name="Kuo R.C."/>
            <person name="Labutti K."/>
            <person name="Haridas S."/>
            <person name="Kuo A."/>
            <person name="Salamov A."/>
            <person name="Ahrendt S.R."/>
            <person name="Lipzen A."/>
            <person name="Sullivan W."/>
            <person name="Andreopoulos W.B."/>
            <person name="Clum A."/>
            <person name="Lindquist E."/>
            <person name="Daum C."/>
            <person name="Ramamoorthy G.K."/>
            <person name="Gryganskyi A."/>
            <person name="Culley D."/>
            <person name="Magnuson J.K."/>
            <person name="James T.Y."/>
            <person name="O'Malley M.A."/>
            <person name="Stajich J.E."/>
            <person name="Spatafora J.W."/>
            <person name="Visel A."/>
            <person name="Grigoriev I.V."/>
        </authorList>
    </citation>
    <scope>NUCLEOTIDE SEQUENCE [LARGE SCALE GENOMIC DNA]</scope>
    <source>
        <strain evidence="9 10">62-1032</strain>
    </source>
</reference>
<dbReference type="PANTHER" id="PTHR12708">
    <property type="entry name" value="DNA POLYMERASE EPSILON SUBUNIT B"/>
    <property type="match status" value="1"/>
</dbReference>
<evidence type="ECO:0000256" key="6">
    <source>
        <dbReference type="PIRNR" id="PIRNR000799"/>
    </source>
</evidence>
<evidence type="ECO:0000256" key="1">
    <source>
        <dbReference type="ARBA" id="ARBA00004123"/>
    </source>
</evidence>
<keyword evidence="5 6" id="KW-0539">Nucleus</keyword>
<dbReference type="InParanoid" id="A0A1Y2FWK0"/>
<dbReference type="GO" id="GO:0008622">
    <property type="term" value="C:epsilon DNA polymerase complex"/>
    <property type="evidence" value="ECO:0007669"/>
    <property type="project" value="UniProtKB-UniRule"/>
</dbReference>
<evidence type="ECO:0000256" key="4">
    <source>
        <dbReference type="ARBA" id="ARBA00023125"/>
    </source>
</evidence>
<evidence type="ECO:0000259" key="8">
    <source>
        <dbReference type="Pfam" id="PF04042"/>
    </source>
</evidence>
<name>A0A1Y2FWK0_9BASI</name>
<dbReference type="GO" id="GO:0006261">
    <property type="term" value="P:DNA-templated DNA replication"/>
    <property type="evidence" value="ECO:0007669"/>
    <property type="project" value="InterPro"/>
</dbReference>
<organism evidence="9 10">
    <name type="scientific">Leucosporidium creatinivorum</name>
    <dbReference type="NCBI Taxonomy" id="106004"/>
    <lineage>
        <taxon>Eukaryota</taxon>
        <taxon>Fungi</taxon>
        <taxon>Dikarya</taxon>
        <taxon>Basidiomycota</taxon>
        <taxon>Pucciniomycotina</taxon>
        <taxon>Microbotryomycetes</taxon>
        <taxon>Leucosporidiales</taxon>
        <taxon>Leucosporidium</taxon>
    </lineage>
</organism>
<protein>
    <recommendedName>
        <fullName evidence="6">DNA polymerase epsilon subunit</fullName>
    </recommendedName>
    <alternativeName>
        <fullName evidence="6">DNA polymerase II subunit 2</fullName>
    </alternativeName>
</protein>
<evidence type="ECO:0000313" key="10">
    <source>
        <dbReference type="Proteomes" id="UP000193467"/>
    </source>
</evidence>
<dbReference type="OrthoDB" id="10254730at2759"/>
<feature type="region of interest" description="Disordered" evidence="7">
    <location>
        <begin position="1"/>
        <end position="23"/>
    </location>
</feature>
<gene>
    <name evidence="9" type="ORF">BCR35DRAFT_277060</name>
</gene>
<dbReference type="STRING" id="106004.A0A1Y2FWK0"/>
<keyword evidence="4 6" id="KW-0238">DNA-binding</keyword>
<dbReference type="Pfam" id="PF04042">
    <property type="entry name" value="DNA_pol_E_B"/>
    <property type="match status" value="1"/>
</dbReference>
<dbReference type="GO" id="GO:0042276">
    <property type="term" value="P:error-prone translesion synthesis"/>
    <property type="evidence" value="ECO:0007669"/>
    <property type="project" value="TreeGrafter"/>
</dbReference>
<dbReference type="FunCoup" id="A0A1Y2FWK0">
    <property type="interactions" value="332"/>
</dbReference>
<dbReference type="GO" id="GO:0003677">
    <property type="term" value="F:DNA binding"/>
    <property type="evidence" value="ECO:0007669"/>
    <property type="project" value="UniProtKB-UniRule"/>
</dbReference>
<dbReference type="EMBL" id="MCGR01000011">
    <property type="protein sequence ID" value="ORY88361.1"/>
    <property type="molecule type" value="Genomic_DNA"/>
</dbReference>
<dbReference type="PANTHER" id="PTHR12708:SF0">
    <property type="entry name" value="DNA POLYMERASE EPSILON SUBUNIT 2"/>
    <property type="match status" value="1"/>
</dbReference>
<comment type="caution">
    <text evidence="9">The sequence shown here is derived from an EMBL/GenBank/DDBJ whole genome shotgun (WGS) entry which is preliminary data.</text>
</comment>
<proteinExistence type="inferred from homology"/>
<keyword evidence="10" id="KW-1185">Reference proteome</keyword>
<dbReference type="InterPro" id="IPR007185">
    <property type="entry name" value="DNA_pol_a/d/e_bsu"/>
</dbReference>
<accession>A0A1Y2FWK0</accession>
<evidence type="ECO:0000313" key="9">
    <source>
        <dbReference type="EMBL" id="ORY88361.1"/>
    </source>
</evidence>
<dbReference type="InterPro" id="IPR016266">
    <property type="entry name" value="POLE2"/>
</dbReference>
<dbReference type="Gene3D" id="3.60.21.60">
    <property type="match status" value="1"/>
</dbReference>
<evidence type="ECO:0000256" key="3">
    <source>
        <dbReference type="ARBA" id="ARBA00022705"/>
    </source>
</evidence>
<evidence type="ECO:0000256" key="5">
    <source>
        <dbReference type="ARBA" id="ARBA00023242"/>
    </source>
</evidence>
<sequence>MFASQPASSARRGLKQKTAQRTPAQVARKVLVTELALNLAPDAVPWMDDLARQFELENDEAVMEETFRHLAKGLVTRGDGFDGPQLVTADMLEETYNRLLVTAEQPGAEGAHTGAGDELDSTHFLKVVDAFEMPAWRWGDERKGFEKAEAGPSLAPPATSKARYLRDRFNVIKQVILRNEHFSPPTLVGQERQDYMKLTSIKNLLGRQGGHFLIFGLLTRMEDGALYLEDLDDKVELDLSEATPESGLFTEGSFVLVDGDYTVDSIFKVNEMGHPPSERRAAARRIYGHHDFLGTGAMSIAEEEELIHAERMPQHETSFIVLSDIHLDNHKIMVALEKLLSAYEDMDDSEKPSLFVLCGNFRSRPFLFDGEATREYQELFASLATLLAKFPSLLAHARFLLVPGPTDPWSSNLLPRPALPESLVKPLLAKIPHITFGSNPCRIRYFSQEIVVFREDMMGRMMRNAVRMGDSNTEGADLRKALVQTILDQAHLAPLPLNVRPILWDFDHSLRLYPMPTTLILADKFDPYKLVYEDCLVFNPGSFARRRFGWSTYYPQMVDAKERMEESELPDERN</sequence>
<comment type="similarity">
    <text evidence="2 6">Belongs to the DNA polymerase epsilon subunit B family.</text>
</comment>
<dbReference type="SUPFAM" id="SSF56300">
    <property type="entry name" value="Metallo-dependent phosphatases"/>
    <property type="match status" value="1"/>
</dbReference>
<dbReference type="InterPro" id="IPR029052">
    <property type="entry name" value="Metallo-depent_PP-like"/>
</dbReference>
<comment type="subcellular location">
    <subcellularLocation>
        <location evidence="1 6">Nucleus</location>
    </subcellularLocation>
</comment>
<evidence type="ECO:0000256" key="7">
    <source>
        <dbReference type="SAM" id="MobiDB-lite"/>
    </source>
</evidence>
<dbReference type="AlphaFoldDB" id="A0A1Y2FWK0"/>
<comment type="function">
    <text evidence="6">Participates in DNA repair and in chromosomal DNA replication.</text>
</comment>
<keyword evidence="3 6" id="KW-0235">DNA replication</keyword>
<evidence type="ECO:0000256" key="2">
    <source>
        <dbReference type="ARBA" id="ARBA00009560"/>
    </source>
</evidence>